<dbReference type="GO" id="GO:0030527">
    <property type="term" value="F:structural constituent of chromatin"/>
    <property type="evidence" value="ECO:0007669"/>
    <property type="project" value="InterPro"/>
</dbReference>
<evidence type="ECO:0000256" key="2">
    <source>
        <dbReference type="ARBA" id="ARBA00023067"/>
    </source>
</evidence>
<dbReference type="GO" id="GO:0003677">
    <property type="term" value="F:DNA binding"/>
    <property type="evidence" value="ECO:0007669"/>
    <property type="project" value="UniProtKB-KW"/>
</dbReference>
<proteinExistence type="inferred from homology"/>
<dbReference type="Gene3D" id="4.10.520.10">
    <property type="entry name" value="IHF-like DNA-binding proteins"/>
    <property type="match status" value="1"/>
</dbReference>
<reference evidence="5" key="1">
    <citation type="journal article" date="2020" name="mSystems">
        <title>Genome- and Community-Level Interaction Insights into Carbon Utilization and Element Cycling Functions of Hydrothermarchaeota in Hydrothermal Sediment.</title>
        <authorList>
            <person name="Zhou Z."/>
            <person name="Liu Y."/>
            <person name="Xu W."/>
            <person name="Pan J."/>
            <person name="Luo Z.H."/>
            <person name="Li M."/>
        </authorList>
    </citation>
    <scope>NUCLEOTIDE SEQUENCE [LARGE SCALE GENOMIC DNA]</scope>
    <source>
        <strain evidence="5">SpSt-477</strain>
    </source>
</reference>
<dbReference type="GO" id="GO:0005829">
    <property type="term" value="C:cytosol"/>
    <property type="evidence" value="ECO:0007669"/>
    <property type="project" value="TreeGrafter"/>
</dbReference>
<evidence type="ECO:0000256" key="1">
    <source>
        <dbReference type="ARBA" id="ARBA00010529"/>
    </source>
</evidence>
<evidence type="ECO:0000256" key="3">
    <source>
        <dbReference type="ARBA" id="ARBA00023125"/>
    </source>
</evidence>
<dbReference type="GO" id="GO:0030261">
    <property type="term" value="P:chromosome condensation"/>
    <property type="evidence" value="ECO:0007669"/>
    <property type="project" value="UniProtKB-KW"/>
</dbReference>
<gene>
    <name evidence="5" type="ORF">ENS29_08715</name>
</gene>
<comment type="similarity">
    <text evidence="1 4">Belongs to the bacterial histone-like protein family.</text>
</comment>
<evidence type="ECO:0000313" key="5">
    <source>
        <dbReference type="EMBL" id="HGU32924.1"/>
    </source>
</evidence>
<keyword evidence="2" id="KW-0226">DNA condensation</keyword>
<dbReference type="SMART" id="SM00411">
    <property type="entry name" value="BHL"/>
    <property type="match status" value="1"/>
</dbReference>
<dbReference type="CDD" id="cd13831">
    <property type="entry name" value="HU"/>
    <property type="match status" value="1"/>
</dbReference>
<sequence>MTKTELVDKIAEDAGITKAAAGAALQSFMDGVAKALKKKDGKLTLVGFGTFYKTRRKARKGRNPRTGEAIKIKACNVIKFRPGKALKEEA</sequence>
<dbReference type="Pfam" id="PF00216">
    <property type="entry name" value="Bac_DNA_binding"/>
    <property type="match status" value="1"/>
</dbReference>
<comment type="caution">
    <text evidence="5">The sequence shown here is derived from an EMBL/GenBank/DDBJ whole genome shotgun (WGS) entry which is preliminary data.</text>
</comment>
<dbReference type="InterPro" id="IPR020816">
    <property type="entry name" value="Histone-like_DNA-bd_CS"/>
</dbReference>
<evidence type="ECO:0000256" key="4">
    <source>
        <dbReference type="RuleBase" id="RU003939"/>
    </source>
</evidence>
<dbReference type="PANTHER" id="PTHR33175">
    <property type="entry name" value="DNA-BINDING PROTEIN HU"/>
    <property type="match status" value="1"/>
</dbReference>
<organism evidence="5">
    <name type="scientific">Desulfatirhabdium butyrativorans</name>
    <dbReference type="NCBI Taxonomy" id="340467"/>
    <lineage>
        <taxon>Bacteria</taxon>
        <taxon>Pseudomonadati</taxon>
        <taxon>Thermodesulfobacteriota</taxon>
        <taxon>Desulfobacteria</taxon>
        <taxon>Desulfobacterales</taxon>
        <taxon>Desulfatirhabdiaceae</taxon>
        <taxon>Desulfatirhabdium</taxon>
    </lineage>
</organism>
<protein>
    <submittedName>
        <fullName evidence="5">HU family DNA-binding protein</fullName>
    </submittedName>
</protein>
<dbReference type="PRINTS" id="PR01727">
    <property type="entry name" value="DNABINDINGHU"/>
</dbReference>
<dbReference type="InterPro" id="IPR000119">
    <property type="entry name" value="Hist_DNA-bd"/>
</dbReference>
<dbReference type="SUPFAM" id="SSF47729">
    <property type="entry name" value="IHF-like DNA-binding proteins"/>
    <property type="match status" value="1"/>
</dbReference>
<dbReference type="AlphaFoldDB" id="A0A7C4MQB3"/>
<dbReference type="EMBL" id="DSUH01000204">
    <property type="protein sequence ID" value="HGU32924.1"/>
    <property type="molecule type" value="Genomic_DNA"/>
</dbReference>
<keyword evidence="3 5" id="KW-0238">DNA-binding</keyword>
<dbReference type="PANTHER" id="PTHR33175:SF3">
    <property type="entry name" value="DNA-BINDING PROTEIN HU-BETA"/>
    <property type="match status" value="1"/>
</dbReference>
<dbReference type="InterPro" id="IPR010992">
    <property type="entry name" value="IHF-like_DNA-bd_dom_sf"/>
</dbReference>
<name>A0A7C4MQB3_9BACT</name>
<dbReference type="PROSITE" id="PS00045">
    <property type="entry name" value="HISTONE_LIKE"/>
    <property type="match status" value="1"/>
</dbReference>
<accession>A0A7C4MQB3</accession>